<protein>
    <submittedName>
        <fullName evidence="3">Glycosyltransferase</fullName>
        <ecNumber evidence="3">2.4.-.-</ecNumber>
    </submittedName>
</protein>
<proteinExistence type="inferred from homology"/>
<comment type="similarity">
    <text evidence="1">Belongs to the glycosyltransferase 2 family.</text>
</comment>
<keyword evidence="4" id="KW-1185">Reference proteome</keyword>
<evidence type="ECO:0000259" key="2">
    <source>
        <dbReference type="Pfam" id="PF00535"/>
    </source>
</evidence>
<evidence type="ECO:0000256" key="1">
    <source>
        <dbReference type="ARBA" id="ARBA00006739"/>
    </source>
</evidence>
<dbReference type="EC" id="2.4.-.-" evidence="3"/>
<dbReference type="PANTHER" id="PTHR22916:SF3">
    <property type="entry name" value="UDP-GLCNAC:BETAGAL BETA-1,3-N-ACETYLGLUCOSAMINYLTRANSFERASE-LIKE PROTEIN 1"/>
    <property type="match status" value="1"/>
</dbReference>
<dbReference type="InterPro" id="IPR029044">
    <property type="entry name" value="Nucleotide-diphossugar_trans"/>
</dbReference>
<evidence type="ECO:0000313" key="4">
    <source>
        <dbReference type="Proteomes" id="UP001527099"/>
    </source>
</evidence>
<dbReference type="EMBL" id="JAMDMX010000046">
    <property type="protein sequence ID" value="MCY9694375.1"/>
    <property type="molecule type" value="Genomic_DNA"/>
</dbReference>
<dbReference type="GO" id="GO:0016757">
    <property type="term" value="F:glycosyltransferase activity"/>
    <property type="evidence" value="ECO:0007669"/>
    <property type="project" value="UniProtKB-KW"/>
</dbReference>
<dbReference type="SUPFAM" id="SSF53448">
    <property type="entry name" value="Nucleotide-diphospho-sugar transferases"/>
    <property type="match status" value="1"/>
</dbReference>
<evidence type="ECO:0000313" key="3">
    <source>
        <dbReference type="EMBL" id="MCY9694375.1"/>
    </source>
</evidence>
<feature type="domain" description="Glycosyltransferase 2-like" evidence="2">
    <location>
        <begin position="6"/>
        <end position="146"/>
    </location>
</feature>
<gene>
    <name evidence="3" type="ORF">M5X19_15895</name>
</gene>
<name>A0ABT4GDY2_9BACL</name>
<organism evidence="3 4">
    <name type="scientific">Paenibacillus alginolyticus</name>
    <dbReference type="NCBI Taxonomy" id="59839"/>
    <lineage>
        <taxon>Bacteria</taxon>
        <taxon>Bacillati</taxon>
        <taxon>Bacillota</taxon>
        <taxon>Bacilli</taxon>
        <taxon>Bacillales</taxon>
        <taxon>Paenibacillaceae</taxon>
        <taxon>Paenibacillus</taxon>
    </lineage>
</organism>
<accession>A0ABT4GDY2</accession>
<dbReference type="Pfam" id="PF00535">
    <property type="entry name" value="Glycos_transf_2"/>
    <property type="match status" value="1"/>
</dbReference>
<sequence length="242" mass="27855">MVPLVSVIIPFYNCPYVDQAIQSVLQQTYARIEIIVVDDGSTQYIDKLAPYMHRIHYLGKSNGGTASALNSGIQMASGTYIAWLSSDDMFYPQKILNQLNFMLSNGSFISYTNYDAMNQFSHIYTKFHGMCVLNELEFCKAFVNGLNPINGCTIMAKKVLFDSAGYFNESLPYTQDYDMWLRLILSGVTFNYLHESLTMYRFHEQMGTVKHHEKILLEYEAVQNKYRSALEQRIRQLKGSPY</sequence>
<dbReference type="Gene3D" id="3.90.550.10">
    <property type="entry name" value="Spore Coat Polysaccharide Biosynthesis Protein SpsA, Chain A"/>
    <property type="match status" value="1"/>
</dbReference>
<reference evidence="3 4" key="1">
    <citation type="submission" date="2022-05" db="EMBL/GenBank/DDBJ databases">
        <title>Genome Sequencing of Bee-Associated Microbes.</title>
        <authorList>
            <person name="Dunlap C."/>
        </authorList>
    </citation>
    <scope>NUCLEOTIDE SEQUENCE [LARGE SCALE GENOMIC DNA]</scope>
    <source>
        <strain evidence="3 4">NRRL B-14421</strain>
    </source>
</reference>
<dbReference type="InterPro" id="IPR001173">
    <property type="entry name" value="Glyco_trans_2-like"/>
</dbReference>
<keyword evidence="3" id="KW-0328">Glycosyltransferase</keyword>
<comment type="caution">
    <text evidence="3">The sequence shown here is derived from an EMBL/GenBank/DDBJ whole genome shotgun (WGS) entry which is preliminary data.</text>
</comment>
<dbReference type="Proteomes" id="UP001527099">
    <property type="component" value="Unassembled WGS sequence"/>
</dbReference>
<dbReference type="PANTHER" id="PTHR22916">
    <property type="entry name" value="GLYCOSYLTRANSFERASE"/>
    <property type="match status" value="1"/>
</dbReference>
<dbReference type="RefSeq" id="WP_268616077.1">
    <property type="nucleotide sequence ID" value="NZ_JAMDMX010000046.1"/>
</dbReference>
<keyword evidence="3" id="KW-0808">Transferase</keyword>